<dbReference type="PANTHER" id="PTHR33933">
    <property type="entry name" value="NUCLEOTIDYLTRANSFERASE"/>
    <property type="match status" value="1"/>
</dbReference>
<dbReference type="STRING" id="1817863.A2Y62_01775"/>
<dbReference type="InterPro" id="IPR052548">
    <property type="entry name" value="Type_VII_TA_antitoxin"/>
</dbReference>
<name>A0A1F5VDR7_9BACT</name>
<dbReference type="SUPFAM" id="SSF81301">
    <property type="entry name" value="Nucleotidyltransferase"/>
    <property type="match status" value="1"/>
</dbReference>
<evidence type="ECO:0000259" key="1">
    <source>
        <dbReference type="Pfam" id="PF01909"/>
    </source>
</evidence>
<comment type="caution">
    <text evidence="2">The sequence shown here is derived from an EMBL/GenBank/DDBJ whole genome shotgun (WGS) entry which is preliminary data.</text>
</comment>
<accession>A0A1F5VDR7</accession>
<proteinExistence type="predicted"/>
<dbReference type="Pfam" id="PF01909">
    <property type="entry name" value="NTP_transf_2"/>
    <property type="match status" value="1"/>
</dbReference>
<dbReference type="CDD" id="cd05403">
    <property type="entry name" value="NT_KNTase_like"/>
    <property type="match status" value="1"/>
</dbReference>
<reference evidence="2 3" key="1">
    <citation type="journal article" date="2016" name="Nat. Commun.">
        <title>Thousands of microbial genomes shed light on interconnected biogeochemical processes in an aquifer system.</title>
        <authorList>
            <person name="Anantharaman K."/>
            <person name="Brown C.T."/>
            <person name="Hug L.A."/>
            <person name="Sharon I."/>
            <person name="Castelle C.J."/>
            <person name="Probst A.J."/>
            <person name="Thomas B.C."/>
            <person name="Singh A."/>
            <person name="Wilkins M.J."/>
            <person name="Karaoz U."/>
            <person name="Brodie E.L."/>
            <person name="Williams K.H."/>
            <person name="Hubbard S.S."/>
            <person name="Banfield J.F."/>
        </authorList>
    </citation>
    <scope>NUCLEOTIDE SEQUENCE [LARGE SCALE GENOMIC DNA]</scope>
</reference>
<dbReference type="InterPro" id="IPR043519">
    <property type="entry name" value="NT_sf"/>
</dbReference>
<evidence type="ECO:0000313" key="2">
    <source>
        <dbReference type="EMBL" id="OGF61535.1"/>
    </source>
</evidence>
<organism evidence="2 3">
    <name type="scientific">Candidatus Fischerbacteria bacterium RBG_13_37_8</name>
    <dbReference type="NCBI Taxonomy" id="1817863"/>
    <lineage>
        <taxon>Bacteria</taxon>
        <taxon>Candidatus Fischeribacteriota</taxon>
    </lineage>
</organism>
<gene>
    <name evidence="2" type="ORF">A2Y62_01775</name>
</gene>
<dbReference type="Proteomes" id="UP000178943">
    <property type="component" value="Unassembled WGS sequence"/>
</dbReference>
<evidence type="ECO:0000313" key="3">
    <source>
        <dbReference type="Proteomes" id="UP000178943"/>
    </source>
</evidence>
<protein>
    <recommendedName>
        <fullName evidence="1">Polymerase nucleotidyl transferase domain-containing protein</fullName>
    </recommendedName>
</protein>
<dbReference type="GO" id="GO:0016779">
    <property type="term" value="F:nucleotidyltransferase activity"/>
    <property type="evidence" value="ECO:0007669"/>
    <property type="project" value="InterPro"/>
</dbReference>
<dbReference type="AlphaFoldDB" id="A0A1F5VDR7"/>
<feature type="domain" description="Polymerase nucleotidyl transferase" evidence="1">
    <location>
        <begin position="41"/>
        <end position="116"/>
    </location>
</feature>
<sequence>MNSINPINPLKFAPIYNFIYTNNVKVKSISLKENERKALHSLKNILSDKFDLLDFRIYGSKARGDATDESDIDVMIILYKVNSDIRSQIYDVVFKINLENDTFISITIFNKKEIEEGPMSESPIYKTIQKEGIVFDY</sequence>
<dbReference type="InterPro" id="IPR002934">
    <property type="entry name" value="Polymerase_NTP_transf_dom"/>
</dbReference>
<dbReference type="Gene3D" id="3.30.460.10">
    <property type="entry name" value="Beta Polymerase, domain 2"/>
    <property type="match status" value="1"/>
</dbReference>
<dbReference type="PANTHER" id="PTHR33933:SF1">
    <property type="entry name" value="PROTEIN ADENYLYLTRANSFERASE MNTA-RELATED"/>
    <property type="match status" value="1"/>
</dbReference>
<dbReference type="EMBL" id="MFGW01000193">
    <property type="protein sequence ID" value="OGF61535.1"/>
    <property type="molecule type" value="Genomic_DNA"/>
</dbReference>